<dbReference type="Pfam" id="PF08263">
    <property type="entry name" value="LRRNT_2"/>
    <property type="match status" value="1"/>
</dbReference>
<dbReference type="InterPro" id="IPR017441">
    <property type="entry name" value="Protein_kinase_ATP_BS"/>
</dbReference>
<name>A0ABD3A9X6_9GENT</name>
<dbReference type="PROSITE" id="PS00108">
    <property type="entry name" value="PROTEIN_KINASE_ST"/>
    <property type="match status" value="1"/>
</dbReference>
<feature type="transmembrane region" description="Helical" evidence="23">
    <location>
        <begin position="666"/>
        <end position="686"/>
    </location>
</feature>
<evidence type="ECO:0000256" key="20">
    <source>
        <dbReference type="ARBA" id="ARBA00047899"/>
    </source>
</evidence>
<proteinExistence type="inferred from homology"/>
<evidence type="ECO:0000256" key="10">
    <source>
        <dbReference type="ARBA" id="ARBA00022692"/>
    </source>
</evidence>
<feature type="binding site" evidence="22">
    <location>
        <position position="753"/>
    </location>
    <ligand>
        <name>ATP</name>
        <dbReference type="ChEBI" id="CHEBI:30616"/>
    </ligand>
</feature>
<gene>
    <name evidence="25" type="ORF">ACH5RR_011174</name>
</gene>
<keyword evidence="5" id="KW-1003">Cell membrane</keyword>
<keyword evidence="17 23" id="KW-0472">Membrane</keyword>
<keyword evidence="11" id="KW-0732">Signal</keyword>
<dbReference type="InterPro" id="IPR013210">
    <property type="entry name" value="LRR_N_plant-typ"/>
</dbReference>
<keyword evidence="18" id="KW-0675">Receptor</keyword>
<keyword evidence="15 22" id="KW-0067">ATP-binding</keyword>
<evidence type="ECO:0000259" key="24">
    <source>
        <dbReference type="PROSITE" id="PS50011"/>
    </source>
</evidence>
<dbReference type="EC" id="2.7.11.1" evidence="4"/>
<dbReference type="Proteomes" id="UP001630127">
    <property type="component" value="Unassembled WGS sequence"/>
</dbReference>
<organism evidence="25 26">
    <name type="scientific">Cinchona calisaya</name>
    <dbReference type="NCBI Taxonomy" id="153742"/>
    <lineage>
        <taxon>Eukaryota</taxon>
        <taxon>Viridiplantae</taxon>
        <taxon>Streptophyta</taxon>
        <taxon>Embryophyta</taxon>
        <taxon>Tracheophyta</taxon>
        <taxon>Spermatophyta</taxon>
        <taxon>Magnoliopsida</taxon>
        <taxon>eudicotyledons</taxon>
        <taxon>Gunneridae</taxon>
        <taxon>Pentapetalae</taxon>
        <taxon>asterids</taxon>
        <taxon>lamiids</taxon>
        <taxon>Gentianales</taxon>
        <taxon>Rubiaceae</taxon>
        <taxon>Cinchonoideae</taxon>
        <taxon>Cinchoneae</taxon>
        <taxon>Cinchona</taxon>
    </lineage>
</organism>
<dbReference type="GO" id="GO:0006952">
    <property type="term" value="P:defense response"/>
    <property type="evidence" value="ECO:0007669"/>
    <property type="project" value="UniProtKB-ARBA"/>
</dbReference>
<dbReference type="GO" id="GO:0005886">
    <property type="term" value="C:plasma membrane"/>
    <property type="evidence" value="ECO:0007669"/>
    <property type="project" value="UniProtKB-SubCell"/>
</dbReference>
<dbReference type="InterPro" id="IPR001611">
    <property type="entry name" value="Leu-rich_rpt"/>
</dbReference>
<sequence>MVRFLISIVATRSISIVLLILVLYSNSLHVDTASTKTTMGSQKAADDRDRVALLDFKLKVQHDHYGIMNSWNDSHHFCRWEGIQCGRRHKRVTGINLNGRGLFGFLSPFLGNLSFLRALDLGSNHFQGKIPPQFGQLFRLQMLNLSWNFLEGEIPANLSQCSSLMHLYLSANKLVGRIPTEFGSLHNLETLAILTGNLTGSIPPSIGNLTSLSLIAVTDNHLEGNIPEALGQLKNLRVFGFGGNKLNGTIPPSIYNLSQLETLSVTVNQIQGSLPSGFGLMLPHLQYLILSDNRFTGLLPASLSNASELAYIDLGTNRFNGKIVVDFGGLPNLITLFASSNYFGSGEEDGMHFLSTMTNCSSMVILDMKQAQLKGVLPNNIGNLSQSLSVLSLGGNHIYGGIPSAVGNLISLQKLVLQQNQLTGTIPSTIGNLHKLQELSLALNKLSGKIPEAVGNLSSMNELYLGGNMFEGPMPSSLGNCQQLSLLELSQNSLSGFIPKEIFGISSLSIYLGFSQNNLSGTMPLDVGNLIRLTEFDASQNHLSGELPETFGGCSSLERLSLAGNFFQGSIPKFLSSIRGIQNLDLSNNNFSGEIPEFLEKLQMKTLNLSFNDLVGEVPTQGVFGNASAISIVGNTRLCGGIPELRLPKCHHIKESKKHKKPALQVIIPVVVSTAFLFVGVVILIIQQKSSLKRSCSKESTSCSRLLLKVNYKQLYQATNGFSPENLIGVGSFGSVYKGILTDQERNLTVAVKVFNLQRHGAFKSFSAECEALRSIRHRNLVKIITSCSSLDFQGNDFKALIYEFMPNGNLENWLHSTTTEEDDQHKPNLLQRINIAIDVACAVDYLHHHCHKQIVHCDLKPSNILLDSDLAAHVGDFGLAKFLHSSLNLQESSNSVSAGIIRGTIGYVAPEYGLGAEVSSNGDIYSYGILLLEMMTGKRPTDSLFTEGLDLHRFVEMAVPDSVMDIVDPMILVHKEDPIKCSLLLEVCLIPLLKVGLDCSMGLPQDRMNMTEVVSTLKCIRSSMAMAEL</sequence>
<evidence type="ECO:0000256" key="16">
    <source>
        <dbReference type="ARBA" id="ARBA00022989"/>
    </source>
</evidence>
<dbReference type="SMART" id="SM00220">
    <property type="entry name" value="S_TKc"/>
    <property type="match status" value="1"/>
</dbReference>
<dbReference type="InterPro" id="IPR008271">
    <property type="entry name" value="Ser/Thr_kinase_AS"/>
</dbReference>
<evidence type="ECO:0000313" key="26">
    <source>
        <dbReference type="Proteomes" id="UP001630127"/>
    </source>
</evidence>
<evidence type="ECO:0000256" key="12">
    <source>
        <dbReference type="ARBA" id="ARBA00022737"/>
    </source>
</evidence>
<reference evidence="25 26" key="1">
    <citation type="submission" date="2024-11" db="EMBL/GenBank/DDBJ databases">
        <title>A near-complete genome assembly of Cinchona calisaya.</title>
        <authorList>
            <person name="Lian D.C."/>
            <person name="Zhao X.W."/>
            <person name="Wei L."/>
        </authorList>
    </citation>
    <scope>NUCLEOTIDE SEQUENCE [LARGE SCALE GENOMIC DNA]</scope>
    <source>
        <tissue evidence="25">Nenye</tissue>
    </source>
</reference>
<keyword evidence="6" id="KW-0723">Serine/threonine-protein kinase</keyword>
<evidence type="ECO:0000256" key="15">
    <source>
        <dbReference type="ARBA" id="ARBA00022840"/>
    </source>
</evidence>
<keyword evidence="7" id="KW-0597">Phosphoprotein</keyword>
<dbReference type="SMART" id="SM00369">
    <property type="entry name" value="LRR_TYP"/>
    <property type="match status" value="7"/>
</dbReference>
<comment type="similarity">
    <text evidence="3">Belongs to the protein kinase superfamily. Ser/Thr protein kinase family.</text>
</comment>
<dbReference type="PROSITE" id="PS50011">
    <property type="entry name" value="PROTEIN_KINASE_DOM"/>
    <property type="match status" value="1"/>
</dbReference>
<evidence type="ECO:0000256" key="11">
    <source>
        <dbReference type="ARBA" id="ARBA00022729"/>
    </source>
</evidence>
<dbReference type="Pfam" id="PF00069">
    <property type="entry name" value="Pkinase"/>
    <property type="match status" value="1"/>
</dbReference>
<keyword evidence="10 23" id="KW-0812">Transmembrane</keyword>
<keyword evidence="8" id="KW-0433">Leucine-rich repeat</keyword>
<evidence type="ECO:0000256" key="19">
    <source>
        <dbReference type="ARBA" id="ARBA00023180"/>
    </source>
</evidence>
<dbReference type="EMBL" id="JBJUIK010000005">
    <property type="protein sequence ID" value="KAL3526518.1"/>
    <property type="molecule type" value="Genomic_DNA"/>
</dbReference>
<keyword evidence="14" id="KW-0418">Kinase</keyword>
<evidence type="ECO:0000256" key="3">
    <source>
        <dbReference type="ARBA" id="ARBA00008684"/>
    </source>
</evidence>
<comment type="catalytic activity">
    <reaction evidence="20">
        <text>L-threonyl-[protein] + ATP = O-phospho-L-threonyl-[protein] + ADP + H(+)</text>
        <dbReference type="Rhea" id="RHEA:46608"/>
        <dbReference type="Rhea" id="RHEA-COMP:11060"/>
        <dbReference type="Rhea" id="RHEA-COMP:11605"/>
        <dbReference type="ChEBI" id="CHEBI:15378"/>
        <dbReference type="ChEBI" id="CHEBI:30013"/>
        <dbReference type="ChEBI" id="CHEBI:30616"/>
        <dbReference type="ChEBI" id="CHEBI:61977"/>
        <dbReference type="ChEBI" id="CHEBI:456216"/>
        <dbReference type="EC" id="2.7.11.1"/>
    </reaction>
</comment>
<keyword evidence="13 22" id="KW-0547">Nucleotide-binding</keyword>
<evidence type="ECO:0000256" key="14">
    <source>
        <dbReference type="ARBA" id="ARBA00022777"/>
    </source>
</evidence>
<dbReference type="Gene3D" id="3.30.200.20">
    <property type="entry name" value="Phosphorylase Kinase, domain 1"/>
    <property type="match status" value="1"/>
</dbReference>
<evidence type="ECO:0000256" key="6">
    <source>
        <dbReference type="ARBA" id="ARBA00022527"/>
    </source>
</evidence>
<dbReference type="GO" id="GO:0004674">
    <property type="term" value="F:protein serine/threonine kinase activity"/>
    <property type="evidence" value="ECO:0007669"/>
    <property type="project" value="UniProtKB-KW"/>
</dbReference>
<protein>
    <recommendedName>
        <fullName evidence="4">non-specific serine/threonine protein kinase</fullName>
        <ecNumber evidence="4">2.7.11.1</ecNumber>
    </recommendedName>
</protein>
<dbReference type="SUPFAM" id="SSF52058">
    <property type="entry name" value="L domain-like"/>
    <property type="match status" value="2"/>
</dbReference>
<comment type="subcellular location">
    <subcellularLocation>
        <location evidence="1">Cell membrane</location>
        <topology evidence="1">Single-pass membrane protein</topology>
    </subcellularLocation>
    <subcellularLocation>
        <location evidence="2">Membrane</location>
        <topology evidence="2">Single-pass type I membrane protein</topology>
    </subcellularLocation>
</comment>
<dbReference type="FunFam" id="3.30.200.20:FF:000432">
    <property type="entry name" value="LRR receptor-like serine/threonine-protein kinase EFR"/>
    <property type="match status" value="1"/>
</dbReference>
<keyword evidence="9" id="KW-0808">Transferase</keyword>
<evidence type="ECO:0000256" key="13">
    <source>
        <dbReference type="ARBA" id="ARBA00022741"/>
    </source>
</evidence>
<dbReference type="InterPro" id="IPR000719">
    <property type="entry name" value="Prot_kinase_dom"/>
</dbReference>
<evidence type="ECO:0000256" key="9">
    <source>
        <dbReference type="ARBA" id="ARBA00022679"/>
    </source>
</evidence>
<dbReference type="InterPro" id="IPR003591">
    <property type="entry name" value="Leu-rich_rpt_typical-subtyp"/>
</dbReference>
<evidence type="ECO:0000256" key="21">
    <source>
        <dbReference type="ARBA" id="ARBA00048679"/>
    </source>
</evidence>
<dbReference type="FunFam" id="3.80.10.10:FF:000095">
    <property type="entry name" value="LRR receptor-like serine/threonine-protein kinase GSO1"/>
    <property type="match status" value="1"/>
</dbReference>
<dbReference type="GO" id="GO:0051707">
    <property type="term" value="P:response to other organism"/>
    <property type="evidence" value="ECO:0007669"/>
    <property type="project" value="UniProtKB-ARBA"/>
</dbReference>
<evidence type="ECO:0000256" key="2">
    <source>
        <dbReference type="ARBA" id="ARBA00004479"/>
    </source>
</evidence>
<dbReference type="PANTHER" id="PTHR48056">
    <property type="entry name" value="LRR RECEPTOR-LIKE SERINE/THREONINE-PROTEIN KINASE-RELATED"/>
    <property type="match status" value="1"/>
</dbReference>
<dbReference type="AlphaFoldDB" id="A0ABD3A9X6"/>
<dbReference type="SUPFAM" id="SSF56112">
    <property type="entry name" value="Protein kinase-like (PK-like)"/>
    <property type="match status" value="1"/>
</dbReference>
<dbReference type="FunFam" id="1.10.510.10:FF:000358">
    <property type="entry name" value="Putative leucine-rich repeat receptor-like serine/threonine-protein kinase"/>
    <property type="match status" value="1"/>
</dbReference>
<keyword evidence="12" id="KW-0677">Repeat</keyword>
<evidence type="ECO:0000313" key="25">
    <source>
        <dbReference type="EMBL" id="KAL3526518.1"/>
    </source>
</evidence>
<evidence type="ECO:0000256" key="7">
    <source>
        <dbReference type="ARBA" id="ARBA00022553"/>
    </source>
</evidence>
<dbReference type="PANTHER" id="PTHR48056:SF89">
    <property type="entry name" value="OS06G0585982 PROTEIN"/>
    <property type="match status" value="1"/>
</dbReference>
<dbReference type="InterPro" id="IPR032675">
    <property type="entry name" value="LRR_dom_sf"/>
</dbReference>
<evidence type="ECO:0000256" key="8">
    <source>
        <dbReference type="ARBA" id="ARBA00022614"/>
    </source>
</evidence>
<comment type="catalytic activity">
    <reaction evidence="21">
        <text>L-seryl-[protein] + ATP = O-phospho-L-seryl-[protein] + ADP + H(+)</text>
        <dbReference type="Rhea" id="RHEA:17989"/>
        <dbReference type="Rhea" id="RHEA-COMP:9863"/>
        <dbReference type="Rhea" id="RHEA-COMP:11604"/>
        <dbReference type="ChEBI" id="CHEBI:15378"/>
        <dbReference type="ChEBI" id="CHEBI:29999"/>
        <dbReference type="ChEBI" id="CHEBI:30616"/>
        <dbReference type="ChEBI" id="CHEBI:83421"/>
        <dbReference type="ChEBI" id="CHEBI:456216"/>
        <dbReference type="EC" id="2.7.11.1"/>
    </reaction>
</comment>
<dbReference type="GO" id="GO:0005524">
    <property type="term" value="F:ATP binding"/>
    <property type="evidence" value="ECO:0007669"/>
    <property type="project" value="UniProtKB-UniRule"/>
</dbReference>
<evidence type="ECO:0000256" key="23">
    <source>
        <dbReference type="SAM" id="Phobius"/>
    </source>
</evidence>
<feature type="domain" description="Protein kinase" evidence="24">
    <location>
        <begin position="722"/>
        <end position="994"/>
    </location>
</feature>
<dbReference type="InterPro" id="IPR050647">
    <property type="entry name" value="Plant_LRR-RLKs"/>
</dbReference>
<evidence type="ECO:0000256" key="17">
    <source>
        <dbReference type="ARBA" id="ARBA00023136"/>
    </source>
</evidence>
<keyword evidence="26" id="KW-1185">Reference proteome</keyword>
<keyword evidence="19" id="KW-0325">Glycoprotein</keyword>
<keyword evidence="16 23" id="KW-1133">Transmembrane helix</keyword>
<evidence type="ECO:0000256" key="22">
    <source>
        <dbReference type="PROSITE-ProRule" id="PRU10141"/>
    </source>
</evidence>
<dbReference type="PROSITE" id="PS00107">
    <property type="entry name" value="PROTEIN_KINASE_ATP"/>
    <property type="match status" value="1"/>
</dbReference>
<evidence type="ECO:0000256" key="5">
    <source>
        <dbReference type="ARBA" id="ARBA00022475"/>
    </source>
</evidence>
<evidence type="ECO:0000256" key="1">
    <source>
        <dbReference type="ARBA" id="ARBA00004162"/>
    </source>
</evidence>
<accession>A0ABD3A9X6</accession>
<dbReference type="Gene3D" id="3.80.10.10">
    <property type="entry name" value="Ribonuclease Inhibitor"/>
    <property type="match status" value="4"/>
</dbReference>
<dbReference type="FunFam" id="3.80.10.10:FF:000288">
    <property type="entry name" value="LRR receptor-like serine/threonine-protein kinase EFR"/>
    <property type="match status" value="1"/>
</dbReference>
<evidence type="ECO:0000256" key="4">
    <source>
        <dbReference type="ARBA" id="ARBA00012513"/>
    </source>
</evidence>
<dbReference type="Pfam" id="PF13855">
    <property type="entry name" value="LRR_8"/>
    <property type="match status" value="2"/>
</dbReference>
<dbReference type="InterPro" id="IPR011009">
    <property type="entry name" value="Kinase-like_dom_sf"/>
</dbReference>
<dbReference type="Pfam" id="PF00560">
    <property type="entry name" value="LRR_1"/>
    <property type="match status" value="7"/>
</dbReference>
<evidence type="ECO:0000256" key="18">
    <source>
        <dbReference type="ARBA" id="ARBA00023170"/>
    </source>
</evidence>
<dbReference type="Gene3D" id="1.10.510.10">
    <property type="entry name" value="Transferase(Phosphotransferase) domain 1"/>
    <property type="match status" value="1"/>
</dbReference>
<comment type="caution">
    <text evidence="25">The sequence shown here is derived from an EMBL/GenBank/DDBJ whole genome shotgun (WGS) entry which is preliminary data.</text>
</comment>